<keyword evidence="1" id="KW-1133">Transmembrane helix</keyword>
<sequence length="56" mass="6009">MPTLDVSELNVVIAVLVPAVMLGIILGPIAAKFLDAERWGSGVEGQQEAITLVYNW</sequence>
<evidence type="ECO:0000313" key="2">
    <source>
        <dbReference type="EMBL" id="EAT87626.1"/>
    </source>
</evidence>
<organism evidence="2 3">
    <name type="scientific">Phaeosphaeria nodorum (strain SN15 / ATCC MYA-4574 / FGSC 10173)</name>
    <name type="common">Glume blotch fungus</name>
    <name type="synonym">Parastagonospora nodorum</name>
    <dbReference type="NCBI Taxonomy" id="321614"/>
    <lineage>
        <taxon>Eukaryota</taxon>
        <taxon>Fungi</taxon>
        <taxon>Dikarya</taxon>
        <taxon>Ascomycota</taxon>
        <taxon>Pezizomycotina</taxon>
        <taxon>Dothideomycetes</taxon>
        <taxon>Pleosporomycetidae</taxon>
        <taxon>Pleosporales</taxon>
        <taxon>Pleosporineae</taxon>
        <taxon>Phaeosphaeriaceae</taxon>
        <taxon>Parastagonospora</taxon>
    </lineage>
</organism>
<feature type="transmembrane region" description="Helical" evidence="1">
    <location>
        <begin position="12"/>
        <end position="31"/>
    </location>
</feature>
<dbReference type="KEGG" id="pno:SNOG_05235"/>
<dbReference type="Proteomes" id="UP000001055">
    <property type="component" value="Unassembled WGS sequence"/>
</dbReference>
<evidence type="ECO:0000256" key="1">
    <source>
        <dbReference type="SAM" id="Phobius"/>
    </source>
</evidence>
<dbReference type="InParanoid" id="Q0USM9"/>
<reference evidence="3" key="1">
    <citation type="journal article" date="2007" name="Plant Cell">
        <title>Dothideomycete-plant interactions illuminated by genome sequencing and EST analysis of the wheat pathogen Stagonospora nodorum.</title>
        <authorList>
            <person name="Hane J.K."/>
            <person name="Lowe R.G."/>
            <person name="Solomon P.S."/>
            <person name="Tan K.C."/>
            <person name="Schoch C.L."/>
            <person name="Spatafora J.W."/>
            <person name="Crous P.W."/>
            <person name="Kodira C."/>
            <person name="Birren B.W."/>
            <person name="Galagan J.E."/>
            <person name="Torriani S.F."/>
            <person name="McDonald B.A."/>
            <person name="Oliver R.P."/>
        </authorList>
    </citation>
    <scope>NUCLEOTIDE SEQUENCE [LARGE SCALE GENOMIC DNA]</scope>
    <source>
        <strain evidence="3">SN15 / ATCC MYA-4574 / FGSC 10173</strain>
    </source>
</reference>
<dbReference type="AlphaFoldDB" id="Q0USM9"/>
<accession>Q0USM9</accession>
<evidence type="ECO:0000313" key="3">
    <source>
        <dbReference type="Proteomes" id="UP000001055"/>
    </source>
</evidence>
<name>Q0USM9_PHANO</name>
<protein>
    <submittedName>
        <fullName evidence="2">Uncharacterized protein</fullName>
    </submittedName>
</protein>
<keyword evidence="1" id="KW-0472">Membrane</keyword>
<keyword evidence="1" id="KW-0812">Transmembrane</keyword>
<dbReference type="GeneID" id="5972517"/>
<dbReference type="VEuPathDB" id="FungiDB:JI435_052360"/>
<proteinExistence type="predicted"/>
<dbReference type="EMBL" id="CH445331">
    <property type="protein sequence ID" value="EAT87626.1"/>
    <property type="molecule type" value="Genomic_DNA"/>
</dbReference>
<dbReference type="RefSeq" id="XP_001795642.1">
    <property type="nucleotide sequence ID" value="XM_001795590.1"/>
</dbReference>
<dbReference type="HOGENOM" id="CLU_3014955_0_0_1"/>
<gene>
    <name evidence="2" type="ORF">SNOG_05235</name>
</gene>